<gene>
    <name evidence="2" type="ORF">LARI1_G001481</name>
</gene>
<feature type="compositionally biased region" description="Low complexity" evidence="1">
    <location>
        <begin position="256"/>
        <end position="268"/>
    </location>
</feature>
<proteinExistence type="predicted"/>
<accession>A0A8T9BS51</accession>
<dbReference type="PANTHER" id="PTHR48229:SF2">
    <property type="entry name" value="CAIB_BAIF FAMILY PROTEIN"/>
    <property type="match status" value="1"/>
</dbReference>
<dbReference type="OrthoDB" id="2308815at2759"/>
<reference evidence="2 3" key="1">
    <citation type="submission" date="2018-05" db="EMBL/GenBank/DDBJ databases">
        <title>Whole genome sequencing for identification of molecular markers to develop diagnostic detection tools for the regulated plant pathogen Lachnellula willkommii.</title>
        <authorList>
            <person name="Giroux E."/>
            <person name="Bilodeau G."/>
        </authorList>
    </citation>
    <scope>NUCLEOTIDE SEQUENCE [LARGE SCALE GENOMIC DNA]</scope>
    <source>
        <strain evidence="2 3">CBS 203.66</strain>
    </source>
</reference>
<feature type="region of interest" description="Disordered" evidence="1">
    <location>
        <begin position="252"/>
        <end position="278"/>
    </location>
</feature>
<evidence type="ECO:0000313" key="2">
    <source>
        <dbReference type="EMBL" id="TVY21169.1"/>
    </source>
</evidence>
<dbReference type="SUPFAM" id="SSF89796">
    <property type="entry name" value="CoA-transferase family III (CaiB/BaiF)"/>
    <property type="match status" value="1"/>
</dbReference>
<comment type="caution">
    <text evidence="2">The sequence shown here is derived from an EMBL/GenBank/DDBJ whole genome shotgun (WGS) entry which is preliminary data.</text>
</comment>
<protein>
    <submittedName>
        <fullName evidence="2">Uncharacterized protein</fullName>
    </submittedName>
</protein>
<dbReference type="PANTHER" id="PTHR48229">
    <property type="entry name" value="CAIB/BAIF FAMILY ENZYME (AFU_ORTHOLOGUE AFUA_1G05360)-RELATED"/>
    <property type="match status" value="1"/>
</dbReference>
<dbReference type="InterPro" id="IPR052985">
    <property type="entry name" value="CoA-trans_III_biosynth/detox"/>
</dbReference>
<name>A0A8T9BS51_9HELO</name>
<dbReference type="EMBL" id="QGMF01000025">
    <property type="protein sequence ID" value="TVY21169.1"/>
    <property type="molecule type" value="Genomic_DNA"/>
</dbReference>
<evidence type="ECO:0000256" key="1">
    <source>
        <dbReference type="SAM" id="MobiDB-lite"/>
    </source>
</evidence>
<sequence>MTDPTEGSFDGYSVPDEAAKVFKNGILKNPLIASNLPQDFETYAKSISFHGSASPMIPINWRFAESISALKGLEALFVNALLVKKYNIEPQEIAIDTRGADRRVGQINNADGSTLTTASFQDKAGKELFDTYIHDADIYSKGSTGLYRTMATNIYKTKDNRYFHLHGSMNPEPSQDAVGVPHNKDCATFQESIAPYVEAVAQLTSSELQHRATDVFKQAGTICYSASEYAESAHGKANANAGLYEVHARPNPAQPPTWWTPTPSTSPSRPLAGLKVVA</sequence>
<organism evidence="2 3">
    <name type="scientific">Lachnellula arida</name>
    <dbReference type="NCBI Taxonomy" id="1316785"/>
    <lineage>
        <taxon>Eukaryota</taxon>
        <taxon>Fungi</taxon>
        <taxon>Dikarya</taxon>
        <taxon>Ascomycota</taxon>
        <taxon>Pezizomycotina</taxon>
        <taxon>Leotiomycetes</taxon>
        <taxon>Helotiales</taxon>
        <taxon>Lachnaceae</taxon>
        <taxon>Lachnellula</taxon>
    </lineage>
</organism>
<evidence type="ECO:0000313" key="3">
    <source>
        <dbReference type="Proteomes" id="UP000469559"/>
    </source>
</evidence>
<dbReference type="Proteomes" id="UP000469559">
    <property type="component" value="Unassembled WGS sequence"/>
</dbReference>
<dbReference type="AlphaFoldDB" id="A0A8T9BS51"/>
<dbReference type="InterPro" id="IPR023606">
    <property type="entry name" value="CoA-Trfase_III_dom_1_sf"/>
</dbReference>
<keyword evidence="3" id="KW-1185">Reference proteome</keyword>